<sequence>MPPQLPSDQQRAAVEGALDEIINAIMAHPLWKEPPNQNPMLVEVWDFVMRSRYMLSEYENVKAGRPLRFPDQFQGAGSVVGTGNTGALHVYQDVCSRTMILGMLMKDSSGTIGMLTGEAVPPVDFGPRVMNAVKALQQVCPMEDVMAGMMR</sequence>
<dbReference type="Proteomes" id="UP000241818">
    <property type="component" value="Unassembled WGS sequence"/>
</dbReference>
<evidence type="ECO:0000313" key="2">
    <source>
        <dbReference type="Proteomes" id="UP000241818"/>
    </source>
</evidence>
<evidence type="ECO:0000313" key="1">
    <source>
        <dbReference type="EMBL" id="PSS22787.1"/>
    </source>
</evidence>
<protein>
    <submittedName>
        <fullName evidence="1">Uncharacterized protein</fullName>
    </submittedName>
</protein>
<dbReference type="EMBL" id="KZ679008">
    <property type="protein sequence ID" value="PSS22787.1"/>
    <property type="molecule type" value="Genomic_DNA"/>
</dbReference>
<organism evidence="1 2">
    <name type="scientific">Amorphotheca resinae ATCC 22711</name>
    <dbReference type="NCBI Taxonomy" id="857342"/>
    <lineage>
        <taxon>Eukaryota</taxon>
        <taxon>Fungi</taxon>
        <taxon>Dikarya</taxon>
        <taxon>Ascomycota</taxon>
        <taxon>Pezizomycotina</taxon>
        <taxon>Leotiomycetes</taxon>
        <taxon>Helotiales</taxon>
        <taxon>Amorphothecaceae</taxon>
        <taxon>Amorphotheca</taxon>
    </lineage>
</organism>
<reference evidence="1 2" key="1">
    <citation type="journal article" date="2018" name="New Phytol.">
        <title>Comparative genomics and transcriptomics depict ericoid mycorrhizal fungi as versatile saprotrophs and plant mutualists.</title>
        <authorList>
            <person name="Martino E."/>
            <person name="Morin E."/>
            <person name="Grelet G.A."/>
            <person name="Kuo A."/>
            <person name="Kohler A."/>
            <person name="Daghino S."/>
            <person name="Barry K.W."/>
            <person name="Cichocki N."/>
            <person name="Clum A."/>
            <person name="Dockter R.B."/>
            <person name="Hainaut M."/>
            <person name="Kuo R.C."/>
            <person name="LaButti K."/>
            <person name="Lindahl B.D."/>
            <person name="Lindquist E.A."/>
            <person name="Lipzen A."/>
            <person name="Khouja H.R."/>
            <person name="Magnuson J."/>
            <person name="Murat C."/>
            <person name="Ohm R.A."/>
            <person name="Singer S.W."/>
            <person name="Spatafora J.W."/>
            <person name="Wang M."/>
            <person name="Veneault-Fourrey C."/>
            <person name="Henrissat B."/>
            <person name="Grigoriev I.V."/>
            <person name="Martin F.M."/>
            <person name="Perotto S."/>
        </authorList>
    </citation>
    <scope>NUCLEOTIDE SEQUENCE [LARGE SCALE GENOMIC DNA]</scope>
    <source>
        <strain evidence="1 2">ATCC 22711</strain>
    </source>
</reference>
<accession>A0A2T3B7G8</accession>
<dbReference type="OrthoDB" id="5282002at2759"/>
<dbReference type="RefSeq" id="XP_024722833.1">
    <property type="nucleotide sequence ID" value="XM_024866383.1"/>
</dbReference>
<name>A0A2T3B7G8_AMORE</name>
<dbReference type="GeneID" id="36574464"/>
<proteinExistence type="predicted"/>
<keyword evidence="2" id="KW-1185">Reference proteome</keyword>
<gene>
    <name evidence="1" type="ORF">M430DRAFT_33522</name>
</gene>
<dbReference type="AlphaFoldDB" id="A0A2T3B7G8"/>
<dbReference type="InParanoid" id="A0A2T3B7G8"/>